<feature type="transmembrane region" description="Helical" evidence="1">
    <location>
        <begin position="51"/>
        <end position="72"/>
    </location>
</feature>
<feature type="transmembrane region" description="Helical" evidence="1">
    <location>
        <begin position="12"/>
        <end position="31"/>
    </location>
</feature>
<dbReference type="SUPFAM" id="SSF55073">
    <property type="entry name" value="Nucleotide cyclase"/>
    <property type="match status" value="1"/>
</dbReference>
<evidence type="ECO:0000259" key="2">
    <source>
        <dbReference type="PROSITE" id="PS50125"/>
    </source>
</evidence>
<feature type="transmembrane region" description="Helical" evidence="1">
    <location>
        <begin position="84"/>
        <end position="107"/>
    </location>
</feature>
<dbReference type="PANTHER" id="PTHR43081">
    <property type="entry name" value="ADENYLATE CYCLASE, TERMINAL-DIFFERENTIATION SPECIFIC-RELATED"/>
    <property type="match status" value="1"/>
</dbReference>
<name>A0ABR9XPF0_9CHLB</name>
<dbReference type="EMBL" id="JADGII010000002">
    <property type="protein sequence ID" value="MBF0635855.1"/>
    <property type="molecule type" value="Genomic_DNA"/>
</dbReference>
<keyword evidence="1" id="KW-1133">Transmembrane helix</keyword>
<dbReference type="CDD" id="cd07302">
    <property type="entry name" value="CHD"/>
    <property type="match status" value="1"/>
</dbReference>
<dbReference type="PANTHER" id="PTHR43081:SF1">
    <property type="entry name" value="ADENYLATE CYCLASE, TERMINAL-DIFFERENTIATION SPECIFIC"/>
    <property type="match status" value="1"/>
</dbReference>
<dbReference type="InterPro" id="IPR029787">
    <property type="entry name" value="Nucleotide_cyclase"/>
</dbReference>
<dbReference type="RefSeq" id="WP_175187138.1">
    <property type="nucleotide sequence ID" value="NZ_JABVZQ010000004.1"/>
</dbReference>
<dbReference type="InterPro" id="IPR001054">
    <property type="entry name" value="A/G_cyclase"/>
</dbReference>
<sequence>MRLSPHIQRQVFYVLWIVAGFLSAFYIYLFFFGVISNVLGAGPLFTGRPVLLRFTLAGIVVGVSVGVLNVFVLPGLLKNMNFLLTLFVGTMFDVALSLVALFCVVLAEEYIMLFERPELFSVPDRLKSFFFAEFYVLLFYLPLVSLVVNYMGLLIQRIGERTFWNAVKGTYHTPHEEERVFMFLDLYGSTAIAQRLGHREYHDLLHEVFNDISCPVSTYRGEVYQYVGDSVVITWNMHEGTRQMNCIRCYFEIAERLALSRHLYEERYGVVPHFKAGLHAGKVTAGEVGEDKREIVFHGDTVNTAARIEDECSELDEAILLSEELLFLFPVRLLKNYTTRYKGSITLRGRFTPISLYSISPKNSVVSREWEACSRCPGERC</sequence>
<dbReference type="Proteomes" id="UP000619838">
    <property type="component" value="Unassembled WGS sequence"/>
</dbReference>
<keyword evidence="1" id="KW-0472">Membrane</keyword>
<dbReference type="InterPro" id="IPR050697">
    <property type="entry name" value="Adenylyl/Guanylyl_Cyclase_3/4"/>
</dbReference>
<dbReference type="Pfam" id="PF00211">
    <property type="entry name" value="Guanylate_cyc"/>
    <property type="match status" value="1"/>
</dbReference>
<reference evidence="3 4" key="1">
    <citation type="journal article" date="2020" name="Microorganisms">
        <title>Simultaneous Genome Sequencing of Prosthecochloris ethylica and Desulfuromonas acetoxidans within a Syntrophic Mixture Reveals Unique Pili and Protein Interactions.</title>
        <authorList>
            <person name="Kyndt J.A."/>
            <person name="Van Beeumen J.J."/>
            <person name="Meyer T.E."/>
        </authorList>
    </citation>
    <scope>NUCLEOTIDE SEQUENCE [LARGE SCALE GENOMIC DNA]</scope>
    <source>
        <strain evidence="3 4">N3</strain>
    </source>
</reference>
<dbReference type="Gene3D" id="3.30.70.1230">
    <property type="entry name" value="Nucleotide cyclase"/>
    <property type="match status" value="1"/>
</dbReference>
<comment type="caution">
    <text evidence="3">The sequence shown here is derived from an EMBL/GenBank/DDBJ whole genome shotgun (WGS) entry which is preliminary data.</text>
</comment>
<dbReference type="PROSITE" id="PS50125">
    <property type="entry name" value="GUANYLATE_CYCLASE_2"/>
    <property type="match status" value="1"/>
</dbReference>
<evidence type="ECO:0000313" key="4">
    <source>
        <dbReference type="Proteomes" id="UP000619838"/>
    </source>
</evidence>
<organism evidence="3 4">
    <name type="scientific">Prosthecochloris ethylica</name>
    <dbReference type="NCBI Taxonomy" id="2743976"/>
    <lineage>
        <taxon>Bacteria</taxon>
        <taxon>Pseudomonadati</taxon>
        <taxon>Chlorobiota</taxon>
        <taxon>Chlorobiia</taxon>
        <taxon>Chlorobiales</taxon>
        <taxon>Chlorobiaceae</taxon>
        <taxon>Prosthecochloris</taxon>
    </lineage>
</organism>
<keyword evidence="1" id="KW-0812">Transmembrane</keyword>
<evidence type="ECO:0000256" key="1">
    <source>
        <dbReference type="SAM" id="Phobius"/>
    </source>
</evidence>
<protein>
    <submittedName>
        <fullName evidence="3">Adenylate/guanylate cyclase domain-containing protein</fullName>
    </submittedName>
</protein>
<keyword evidence="4" id="KW-1185">Reference proteome</keyword>
<feature type="transmembrane region" description="Helical" evidence="1">
    <location>
        <begin position="134"/>
        <end position="155"/>
    </location>
</feature>
<proteinExistence type="predicted"/>
<feature type="domain" description="Guanylate cyclase" evidence="2">
    <location>
        <begin position="180"/>
        <end position="309"/>
    </location>
</feature>
<gene>
    <name evidence="3" type="ORF">INT08_01480</name>
</gene>
<evidence type="ECO:0000313" key="3">
    <source>
        <dbReference type="EMBL" id="MBF0635855.1"/>
    </source>
</evidence>
<accession>A0ABR9XPF0</accession>